<keyword evidence="5" id="KW-0406">Ion transport</keyword>
<dbReference type="Pfam" id="PF04277">
    <property type="entry name" value="OAD_gamma"/>
    <property type="match status" value="1"/>
</dbReference>
<dbReference type="EC" id="7.2.4.2" evidence="5"/>
<dbReference type="RefSeq" id="WP_126758440.1">
    <property type="nucleotide sequence ID" value="NZ_CP085233.1"/>
</dbReference>
<comment type="caution">
    <text evidence="6">The sequence shown here is derived from an EMBL/GenBank/DDBJ whole genome shotgun (WGS) entry which is preliminary data.</text>
</comment>
<comment type="function">
    <text evidence="5">Catalyzes the decarboxylation of oxaloacetate coupled to Na(+) translocation.</text>
</comment>
<reference evidence="7" key="1">
    <citation type="journal article" date="2018" name="Front. Microbiol.">
        <title>Genome-Based Analysis Reveals the Taxonomy and Diversity of the Family Idiomarinaceae.</title>
        <authorList>
            <person name="Liu Y."/>
            <person name="Lai Q."/>
            <person name="Shao Z."/>
        </authorList>
    </citation>
    <scope>NUCLEOTIDE SEQUENCE [LARGE SCALE GENOMIC DNA]</scope>
    <source>
        <strain evidence="7">PIM1</strain>
    </source>
</reference>
<keyword evidence="5" id="KW-0813">Transport</keyword>
<name>A0A432YIK0_9GAMM</name>
<dbReference type="Proteomes" id="UP000288127">
    <property type="component" value="Unassembled WGS sequence"/>
</dbReference>
<comment type="similarity">
    <text evidence="5">Belongs to the OadG family.</text>
</comment>
<comment type="catalytic activity">
    <reaction evidence="5">
        <text>oxaloacetate + 2 Na(+)(in) + H(+) = pyruvate + 2 Na(+)(out) + CO2</text>
        <dbReference type="Rhea" id="RHEA:57724"/>
        <dbReference type="ChEBI" id="CHEBI:15361"/>
        <dbReference type="ChEBI" id="CHEBI:15378"/>
        <dbReference type="ChEBI" id="CHEBI:16452"/>
        <dbReference type="ChEBI" id="CHEBI:16526"/>
        <dbReference type="ChEBI" id="CHEBI:29101"/>
        <dbReference type="EC" id="7.2.4.2"/>
    </reaction>
</comment>
<accession>A0A432YIK0</accession>
<dbReference type="OrthoDB" id="6238895at2"/>
<evidence type="ECO:0000313" key="6">
    <source>
        <dbReference type="EMBL" id="RUO60801.1"/>
    </source>
</evidence>
<evidence type="ECO:0000256" key="4">
    <source>
        <dbReference type="ARBA" id="ARBA00023136"/>
    </source>
</evidence>
<keyword evidence="5" id="KW-0739">Sodium transport</keyword>
<feature type="transmembrane region" description="Helical" evidence="5">
    <location>
        <begin position="12"/>
        <end position="33"/>
    </location>
</feature>
<evidence type="ECO:0000256" key="5">
    <source>
        <dbReference type="RuleBase" id="RU004278"/>
    </source>
</evidence>
<dbReference type="GO" id="GO:0015451">
    <property type="term" value="F:decarboxylation-driven active transmembrane transporter activity"/>
    <property type="evidence" value="ECO:0007669"/>
    <property type="project" value="UniProtKB-EC"/>
</dbReference>
<sequence>MTNLISEAFMVMVTGMITVFVFLTLLIGAMGLLRIIAGKVEVESQTQSSGEQQPSAMQLAAISAAIHQYRRQRRS</sequence>
<comment type="cofactor">
    <cofactor evidence="5">
        <name>Na(+)</name>
        <dbReference type="ChEBI" id="CHEBI:29101"/>
    </cofactor>
</comment>
<organism evidence="6 7">
    <name type="scientific">Pseudidiomarina marina</name>
    <dbReference type="NCBI Taxonomy" id="502366"/>
    <lineage>
        <taxon>Bacteria</taxon>
        <taxon>Pseudomonadati</taxon>
        <taxon>Pseudomonadota</taxon>
        <taxon>Gammaproteobacteria</taxon>
        <taxon>Alteromonadales</taxon>
        <taxon>Idiomarinaceae</taxon>
        <taxon>Pseudidiomarina</taxon>
    </lineage>
</organism>
<dbReference type="InterPro" id="IPR005899">
    <property type="entry name" value="Na_pump_deCOase"/>
</dbReference>
<keyword evidence="1" id="KW-1003">Cell membrane</keyword>
<keyword evidence="3 5" id="KW-1133">Transmembrane helix</keyword>
<dbReference type="NCBIfam" id="TIGR01195">
    <property type="entry name" value="oadG_fam"/>
    <property type="match status" value="1"/>
</dbReference>
<dbReference type="GO" id="GO:0005886">
    <property type="term" value="C:plasma membrane"/>
    <property type="evidence" value="ECO:0007669"/>
    <property type="project" value="UniProtKB-SubCell"/>
</dbReference>
<comment type="subcellular location">
    <subcellularLocation>
        <location evidence="5">Cell membrane</location>
        <topology evidence="5">Single-pass membrane protein</topology>
    </subcellularLocation>
</comment>
<dbReference type="GO" id="GO:0015081">
    <property type="term" value="F:sodium ion transmembrane transporter activity"/>
    <property type="evidence" value="ECO:0007669"/>
    <property type="project" value="InterPro"/>
</dbReference>
<evidence type="ECO:0000256" key="2">
    <source>
        <dbReference type="ARBA" id="ARBA00022692"/>
    </source>
</evidence>
<keyword evidence="2 5" id="KW-0812">Transmembrane</keyword>
<keyword evidence="5" id="KW-0915">Sodium</keyword>
<keyword evidence="4 5" id="KW-0472">Membrane</keyword>
<protein>
    <recommendedName>
        <fullName evidence="5">Oxaloacetate decarboxylase gamma chain</fullName>
        <ecNumber evidence="5">7.2.4.2</ecNumber>
    </recommendedName>
</protein>
<evidence type="ECO:0000313" key="7">
    <source>
        <dbReference type="Proteomes" id="UP000288127"/>
    </source>
</evidence>
<dbReference type="GO" id="GO:0036376">
    <property type="term" value="P:sodium ion export across plasma membrane"/>
    <property type="evidence" value="ECO:0007669"/>
    <property type="project" value="InterPro"/>
</dbReference>
<keyword evidence="7" id="KW-1185">Reference proteome</keyword>
<gene>
    <name evidence="6" type="ORF">CWI76_00520</name>
</gene>
<proteinExistence type="inferred from homology"/>
<dbReference type="AlphaFoldDB" id="A0A432YIK0"/>
<evidence type="ECO:0000256" key="1">
    <source>
        <dbReference type="ARBA" id="ARBA00022475"/>
    </source>
</evidence>
<dbReference type="EMBL" id="PIPZ01000001">
    <property type="protein sequence ID" value="RUO60801.1"/>
    <property type="molecule type" value="Genomic_DNA"/>
</dbReference>
<evidence type="ECO:0000256" key="3">
    <source>
        <dbReference type="ARBA" id="ARBA00022989"/>
    </source>
</evidence>